<comment type="caution">
    <text evidence="3">The sequence shown here is derived from an EMBL/GenBank/DDBJ whole genome shotgun (WGS) entry which is preliminary data.</text>
</comment>
<dbReference type="OrthoDB" id="2592504at2759"/>
<feature type="compositionally biased region" description="Basic and acidic residues" evidence="1">
    <location>
        <begin position="60"/>
        <end position="83"/>
    </location>
</feature>
<protein>
    <recommendedName>
        <fullName evidence="2">DUF7726 domain-containing protein</fullName>
    </recommendedName>
</protein>
<evidence type="ECO:0000313" key="3">
    <source>
        <dbReference type="EMBL" id="KAH0214363.1"/>
    </source>
</evidence>
<feature type="domain" description="DUF7726" evidence="2">
    <location>
        <begin position="89"/>
        <end position="172"/>
    </location>
</feature>
<evidence type="ECO:0000256" key="1">
    <source>
        <dbReference type="SAM" id="MobiDB-lite"/>
    </source>
</evidence>
<name>A0A9P8K5B0_AURME</name>
<feature type="domain" description="DUF7726" evidence="2">
    <location>
        <begin position="1"/>
        <end position="51"/>
    </location>
</feature>
<sequence>MKVTDFCHAIGVSSNAYYNFMHKHGTMKGDECAAYPAAFAFFKEREDAGLKIPTKKKQKTKDDDKGGKAQDDKLDISDTHLDGEDTDSVPVYDTCDDIRRQITAYLKKPGVTQAQFGRDLLAQFHTDTGPKGISAFRMQSFRGKKGPDAGNTSSVFYSAYVFFEKMRIKQGKPKSQKRK</sequence>
<dbReference type="PANTHER" id="PTHR42339:SF1">
    <property type="entry name" value="HISTONE H1"/>
    <property type="match status" value="1"/>
</dbReference>
<dbReference type="EMBL" id="JAHFYH010000084">
    <property type="protein sequence ID" value="KAH0214363.1"/>
    <property type="molecule type" value="Genomic_DNA"/>
</dbReference>
<gene>
    <name evidence="3" type="ORF">KCV03_g8487</name>
</gene>
<dbReference type="PANTHER" id="PTHR42339">
    <property type="entry name" value="HISTONE H1"/>
    <property type="match status" value="1"/>
</dbReference>
<evidence type="ECO:0000259" key="2">
    <source>
        <dbReference type="Pfam" id="PF24852"/>
    </source>
</evidence>
<proteinExistence type="predicted"/>
<feature type="region of interest" description="Disordered" evidence="1">
    <location>
        <begin position="52"/>
        <end position="85"/>
    </location>
</feature>
<organism evidence="3 4">
    <name type="scientific">Aureobasidium melanogenum</name>
    <name type="common">Aureobasidium pullulans var. melanogenum</name>
    <dbReference type="NCBI Taxonomy" id="46634"/>
    <lineage>
        <taxon>Eukaryota</taxon>
        <taxon>Fungi</taxon>
        <taxon>Dikarya</taxon>
        <taxon>Ascomycota</taxon>
        <taxon>Pezizomycotina</taxon>
        <taxon>Dothideomycetes</taxon>
        <taxon>Dothideomycetidae</taxon>
        <taxon>Dothideales</taxon>
        <taxon>Saccotheciaceae</taxon>
        <taxon>Aureobasidium</taxon>
    </lineage>
</organism>
<reference evidence="3" key="2">
    <citation type="submission" date="2021-08" db="EMBL/GenBank/DDBJ databases">
        <authorList>
            <person name="Gostincar C."/>
            <person name="Sun X."/>
            <person name="Song Z."/>
            <person name="Gunde-Cimerman N."/>
        </authorList>
    </citation>
    <scope>NUCLEOTIDE SEQUENCE</scope>
    <source>
        <strain evidence="3">EXF-8016</strain>
    </source>
</reference>
<accession>A0A9P8K5B0</accession>
<dbReference type="AlphaFoldDB" id="A0A9P8K5B0"/>
<dbReference type="Pfam" id="PF24852">
    <property type="entry name" value="DUF7726"/>
    <property type="match status" value="2"/>
</dbReference>
<dbReference type="InterPro" id="IPR056143">
    <property type="entry name" value="DUF7726"/>
</dbReference>
<dbReference type="Proteomes" id="UP000767238">
    <property type="component" value="Unassembled WGS sequence"/>
</dbReference>
<feature type="non-terminal residue" evidence="3">
    <location>
        <position position="1"/>
    </location>
</feature>
<reference evidence="3" key="1">
    <citation type="journal article" date="2021" name="J Fungi (Basel)">
        <title>Virulence traits and population genomics of the black yeast Aureobasidium melanogenum.</title>
        <authorList>
            <person name="Cernosa A."/>
            <person name="Sun X."/>
            <person name="Gostincar C."/>
            <person name="Fang C."/>
            <person name="Gunde-Cimerman N."/>
            <person name="Song Z."/>
        </authorList>
    </citation>
    <scope>NUCLEOTIDE SEQUENCE</scope>
    <source>
        <strain evidence="3">EXF-8016</strain>
    </source>
</reference>
<evidence type="ECO:0000313" key="4">
    <source>
        <dbReference type="Proteomes" id="UP000767238"/>
    </source>
</evidence>